<sequence length="469" mass="52041">MKSSIRALAELVLKNIDVLEEDCARRGADIPSLQDPYKAGTEFTLDDPNVQNASTVIIAAAQQLIQTVQNPQVNLLMTAYSTTLAGAIRVATEFHLADILNEAGEAGLHVKEISSQCKADPVKIGQILRLLASSWIFKEVKPDVFANNRNSSIMVKGLPVKKLQISQYSKPEGATSALLGIIGDEMIKGSSFLYETLSDPKTAFSGESNEAALCRAFNTNLTYWDYCEQPDQQARRLRFGVAMQAKSKLEPIELTTKGFDWKGLKKDSLVVDVGGGIGTFSLALVKEHPHLRYVIQDRGLVIEDGIERTKVYFPEELETGRISFQEHNFFDAQPIKNADVYILKFICHDWSNKYSHIILKRLREAAGPNSRLVIVDKVIPYICPPSELNEEISVPGTWKPELPEPIVNMSGGIIYPHLSSVLMMLLHHGQERTVSNFSELLAGAGWKLVEVYQHDAFGQYSSQILAVPV</sequence>
<keyword evidence="1 6" id="KW-0489">Methyltransferase</keyword>
<feature type="domain" description="O-methyltransferase dimerisation" evidence="5">
    <location>
        <begin position="87"/>
        <end position="156"/>
    </location>
</feature>
<dbReference type="GO" id="GO:0008171">
    <property type="term" value="F:O-methyltransferase activity"/>
    <property type="evidence" value="ECO:0007669"/>
    <property type="project" value="InterPro"/>
</dbReference>
<evidence type="ECO:0000259" key="4">
    <source>
        <dbReference type="Pfam" id="PF00891"/>
    </source>
</evidence>
<feature type="domain" description="O-methyltransferase C-terminal" evidence="4">
    <location>
        <begin position="223"/>
        <end position="380"/>
    </location>
</feature>
<reference evidence="6 7" key="1">
    <citation type="submission" date="2015-04" db="EMBL/GenBank/DDBJ databases">
        <title>Complete genome sequence of Schizopora paradoxa KUC8140, a cosmopolitan wood degrader in East Asia.</title>
        <authorList>
            <consortium name="DOE Joint Genome Institute"/>
            <person name="Min B."/>
            <person name="Park H."/>
            <person name="Jang Y."/>
            <person name="Kim J.-J."/>
            <person name="Kim K.H."/>
            <person name="Pangilinan J."/>
            <person name="Lipzen A."/>
            <person name="Riley R."/>
            <person name="Grigoriev I.V."/>
            <person name="Spatafora J.W."/>
            <person name="Choi I.-G."/>
        </authorList>
    </citation>
    <scope>NUCLEOTIDE SEQUENCE [LARGE SCALE GENOMIC DNA]</scope>
    <source>
        <strain evidence="6 7">KUC8140</strain>
    </source>
</reference>
<dbReference type="Gene3D" id="3.40.50.150">
    <property type="entry name" value="Vaccinia Virus protein VP39"/>
    <property type="match status" value="1"/>
</dbReference>
<dbReference type="GO" id="GO:0046983">
    <property type="term" value="F:protein dimerization activity"/>
    <property type="evidence" value="ECO:0007669"/>
    <property type="project" value="InterPro"/>
</dbReference>
<dbReference type="OrthoDB" id="2410195at2759"/>
<evidence type="ECO:0000313" key="7">
    <source>
        <dbReference type="Proteomes" id="UP000053477"/>
    </source>
</evidence>
<dbReference type="SUPFAM" id="SSF53335">
    <property type="entry name" value="S-adenosyl-L-methionine-dependent methyltransferases"/>
    <property type="match status" value="1"/>
</dbReference>
<dbReference type="SUPFAM" id="SSF46785">
    <property type="entry name" value="Winged helix' DNA-binding domain"/>
    <property type="match status" value="1"/>
</dbReference>
<dbReference type="EMBL" id="KQ086237">
    <property type="protein sequence ID" value="KLO06101.1"/>
    <property type="molecule type" value="Genomic_DNA"/>
</dbReference>
<keyword evidence="3" id="KW-0949">S-adenosyl-L-methionine</keyword>
<dbReference type="Pfam" id="PF00891">
    <property type="entry name" value="Methyltransf_2"/>
    <property type="match status" value="1"/>
</dbReference>
<dbReference type="AlphaFoldDB" id="A0A0H2RMN9"/>
<dbReference type="PANTHER" id="PTHR43712">
    <property type="entry name" value="PUTATIVE (AFU_ORTHOLOGUE AFUA_4G14580)-RELATED"/>
    <property type="match status" value="1"/>
</dbReference>
<name>A0A0H2RMN9_9AGAM</name>
<dbReference type="InterPro" id="IPR036390">
    <property type="entry name" value="WH_DNA-bd_sf"/>
</dbReference>
<dbReference type="PROSITE" id="PS51683">
    <property type="entry name" value="SAM_OMT_II"/>
    <property type="match status" value="1"/>
</dbReference>
<accession>A0A0H2RMN9</accession>
<dbReference type="InParanoid" id="A0A0H2RMN9"/>
<dbReference type="InterPro" id="IPR001077">
    <property type="entry name" value="COMT_C"/>
</dbReference>
<dbReference type="PANTHER" id="PTHR43712:SF2">
    <property type="entry name" value="O-METHYLTRANSFERASE CICE"/>
    <property type="match status" value="1"/>
</dbReference>
<dbReference type="InterPro" id="IPR036388">
    <property type="entry name" value="WH-like_DNA-bd_sf"/>
</dbReference>
<dbReference type="InterPro" id="IPR029063">
    <property type="entry name" value="SAM-dependent_MTases_sf"/>
</dbReference>
<dbReference type="Gene3D" id="1.10.10.10">
    <property type="entry name" value="Winged helix-like DNA-binding domain superfamily/Winged helix DNA-binding domain"/>
    <property type="match status" value="1"/>
</dbReference>
<proteinExistence type="predicted"/>
<evidence type="ECO:0000256" key="1">
    <source>
        <dbReference type="ARBA" id="ARBA00022603"/>
    </source>
</evidence>
<organism evidence="6 7">
    <name type="scientific">Schizopora paradoxa</name>
    <dbReference type="NCBI Taxonomy" id="27342"/>
    <lineage>
        <taxon>Eukaryota</taxon>
        <taxon>Fungi</taxon>
        <taxon>Dikarya</taxon>
        <taxon>Basidiomycota</taxon>
        <taxon>Agaricomycotina</taxon>
        <taxon>Agaricomycetes</taxon>
        <taxon>Hymenochaetales</taxon>
        <taxon>Schizoporaceae</taxon>
        <taxon>Schizopora</taxon>
    </lineage>
</organism>
<dbReference type="InterPro" id="IPR012967">
    <property type="entry name" value="COMT_dimerisation"/>
</dbReference>
<evidence type="ECO:0000259" key="5">
    <source>
        <dbReference type="Pfam" id="PF08100"/>
    </source>
</evidence>
<dbReference type="GO" id="GO:0032259">
    <property type="term" value="P:methylation"/>
    <property type="evidence" value="ECO:0007669"/>
    <property type="project" value="UniProtKB-KW"/>
</dbReference>
<evidence type="ECO:0000256" key="3">
    <source>
        <dbReference type="ARBA" id="ARBA00022691"/>
    </source>
</evidence>
<keyword evidence="7" id="KW-1185">Reference proteome</keyword>
<protein>
    <submittedName>
        <fullName evidence="6">S-adenosyl-L-methionine-dependent methyltransferase</fullName>
    </submittedName>
</protein>
<dbReference type="STRING" id="27342.A0A0H2RMN9"/>
<gene>
    <name evidence="6" type="ORF">SCHPADRAFT_838495</name>
</gene>
<dbReference type="InterPro" id="IPR016461">
    <property type="entry name" value="COMT-like"/>
</dbReference>
<dbReference type="Proteomes" id="UP000053477">
    <property type="component" value="Unassembled WGS sequence"/>
</dbReference>
<evidence type="ECO:0000256" key="2">
    <source>
        <dbReference type="ARBA" id="ARBA00022679"/>
    </source>
</evidence>
<dbReference type="Pfam" id="PF08100">
    <property type="entry name" value="Dimerisation"/>
    <property type="match status" value="1"/>
</dbReference>
<keyword evidence="2 6" id="KW-0808">Transferase</keyword>
<evidence type="ECO:0000313" key="6">
    <source>
        <dbReference type="EMBL" id="KLO06101.1"/>
    </source>
</evidence>